<reference evidence="1" key="1">
    <citation type="submission" date="2020-11" db="EMBL/GenBank/DDBJ databases">
        <authorList>
            <consortium name="DOE Joint Genome Institute"/>
            <person name="Ahrendt S."/>
            <person name="Riley R."/>
            <person name="Andreopoulos W."/>
            <person name="Labutti K."/>
            <person name="Pangilinan J."/>
            <person name="Ruiz-Duenas F.J."/>
            <person name="Barrasa J.M."/>
            <person name="Sanchez-Garcia M."/>
            <person name="Camarero S."/>
            <person name="Miyauchi S."/>
            <person name="Serrano A."/>
            <person name="Linde D."/>
            <person name="Babiker R."/>
            <person name="Drula E."/>
            <person name="Ayuso-Fernandez I."/>
            <person name="Pacheco R."/>
            <person name="Padilla G."/>
            <person name="Ferreira P."/>
            <person name="Barriuso J."/>
            <person name="Kellner H."/>
            <person name="Castanera R."/>
            <person name="Alfaro M."/>
            <person name="Ramirez L."/>
            <person name="Pisabarro A.G."/>
            <person name="Kuo A."/>
            <person name="Tritt A."/>
            <person name="Lipzen A."/>
            <person name="He G."/>
            <person name="Yan M."/>
            <person name="Ng V."/>
            <person name="Cullen D."/>
            <person name="Martin F."/>
            <person name="Rosso M.-N."/>
            <person name="Henrissat B."/>
            <person name="Hibbett D."/>
            <person name="Martinez A.T."/>
            <person name="Grigoriev I.V."/>
        </authorList>
    </citation>
    <scope>NUCLEOTIDE SEQUENCE</scope>
    <source>
        <strain evidence="1">ATCC 90797</strain>
    </source>
</reference>
<sequence>MFPEPVPDRLMQIALELWSKEEQEQAQKNLLQPIKGLVSESFQSRLPGGINQPPREAKVFLGHYYQGLATQETVQQCLKDKVPHDELGEPIKETKAEKSSHHMKIYGVEIEKAWKNATSEQKDDVQAIREVIRVCNEEEKGDREVNEPVDIHAEGLR</sequence>
<evidence type="ECO:0000313" key="1">
    <source>
        <dbReference type="EMBL" id="KAF9493248.1"/>
    </source>
</evidence>
<proteinExistence type="predicted"/>
<organism evidence="1 2">
    <name type="scientific">Pleurotus eryngii</name>
    <name type="common">Boletus of the steppes</name>
    <dbReference type="NCBI Taxonomy" id="5323"/>
    <lineage>
        <taxon>Eukaryota</taxon>
        <taxon>Fungi</taxon>
        <taxon>Dikarya</taxon>
        <taxon>Basidiomycota</taxon>
        <taxon>Agaricomycotina</taxon>
        <taxon>Agaricomycetes</taxon>
        <taxon>Agaricomycetidae</taxon>
        <taxon>Agaricales</taxon>
        <taxon>Pleurotineae</taxon>
        <taxon>Pleurotaceae</taxon>
        <taxon>Pleurotus</taxon>
    </lineage>
</organism>
<comment type="caution">
    <text evidence="1">The sequence shown here is derived from an EMBL/GenBank/DDBJ whole genome shotgun (WGS) entry which is preliminary data.</text>
</comment>
<protein>
    <submittedName>
        <fullName evidence="1">Uncharacterized protein</fullName>
    </submittedName>
</protein>
<dbReference type="Proteomes" id="UP000807025">
    <property type="component" value="Unassembled WGS sequence"/>
</dbReference>
<keyword evidence="2" id="KW-1185">Reference proteome</keyword>
<gene>
    <name evidence="1" type="ORF">BDN71DRAFT_1508713</name>
</gene>
<dbReference type="EMBL" id="MU154588">
    <property type="protein sequence ID" value="KAF9493248.1"/>
    <property type="molecule type" value="Genomic_DNA"/>
</dbReference>
<evidence type="ECO:0000313" key="2">
    <source>
        <dbReference type="Proteomes" id="UP000807025"/>
    </source>
</evidence>
<name>A0A9P5ZS42_PLEER</name>
<accession>A0A9P5ZS42</accession>
<dbReference type="AlphaFoldDB" id="A0A9P5ZS42"/>